<evidence type="ECO:0000313" key="2">
    <source>
        <dbReference type="Proteomes" id="UP000278085"/>
    </source>
</evidence>
<gene>
    <name evidence="1" type="ORF">EJB06_22890</name>
</gene>
<dbReference type="SUPFAM" id="SSF110296">
    <property type="entry name" value="Oligoxyloglucan reducing end-specific cellobiohydrolase"/>
    <property type="match status" value="1"/>
</dbReference>
<accession>A0A430HH16</accession>
<protein>
    <recommendedName>
        <fullName evidence="3">Exo-alpha-sialidase</fullName>
    </recommendedName>
</protein>
<sequence length="420" mass="45622">MQGIALAVHDSPRALPTLSTEVPMNEFQKCLPAGLIAATLLSACGGNNDSFLPEPVPDPVARVDLLMSNERGMKSVTVDDKHAYVALTNTETEGTSILATARGVSAKSSWQNVALGECRLPASTQVEVRRAADLKQVGGKTLMMQPAWGSADEHTLCELDQAKMSFVPKDKDFRICYETYCERMHVGDVKAVGKRWFANGGAGQNVQVSDNQGLNWRPLMGTMDSMSCTHQSFEVVGGRLLTGGECPLDMAYVRAYTMNADLSALASKVPEALVVPELENRNVHLITTLGKNERVFVGVEGGLLRSDDSGKSYKFVLKHPIEGPNYPYITHLLSPAGKPNVIVAAGFDKAKALPYLVWSNDNGDKWTDLSTLLPGYKRTNPDADSQVTSIAEDAQGRILVTVNEEFKKKGRLVEVKLGRL</sequence>
<dbReference type="Gene3D" id="2.130.10.10">
    <property type="entry name" value="YVTN repeat-like/Quinoprotein amine dehydrogenase"/>
    <property type="match status" value="1"/>
</dbReference>
<dbReference type="AlphaFoldDB" id="A0A430HH16"/>
<dbReference type="OrthoDB" id="8740658at2"/>
<dbReference type="RefSeq" id="WP_126076332.1">
    <property type="nucleotide sequence ID" value="NZ_CP051166.1"/>
</dbReference>
<evidence type="ECO:0000313" key="1">
    <source>
        <dbReference type="EMBL" id="RSZ56790.1"/>
    </source>
</evidence>
<organism evidence="1 2">
    <name type="scientific">Massilia atriviolacea</name>
    <dbReference type="NCBI Taxonomy" id="2495579"/>
    <lineage>
        <taxon>Bacteria</taxon>
        <taxon>Pseudomonadati</taxon>
        <taxon>Pseudomonadota</taxon>
        <taxon>Betaproteobacteria</taxon>
        <taxon>Burkholderiales</taxon>
        <taxon>Oxalobacteraceae</taxon>
        <taxon>Telluria group</taxon>
        <taxon>Massilia</taxon>
    </lineage>
</organism>
<dbReference type="Proteomes" id="UP000278085">
    <property type="component" value="Unassembled WGS sequence"/>
</dbReference>
<keyword evidence="2" id="KW-1185">Reference proteome</keyword>
<reference evidence="1 2" key="1">
    <citation type="submission" date="2018-12" db="EMBL/GenBank/DDBJ databases">
        <authorList>
            <person name="Yang E."/>
        </authorList>
    </citation>
    <scope>NUCLEOTIDE SEQUENCE [LARGE SCALE GENOMIC DNA]</scope>
    <source>
        <strain evidence="1 2">SOD</strain>
    </source>
</reference>
<dbReference type="EMBL" id="RXLQ01000013">
    <property type="protein sequence ID" value="RSZ56790.1"/>
    <property type="molecule type" value="Genomic_DNA"/>
</dbReference>
<proteinExistence type="predicted"/>
<dbReference type="InterPro" id="IPR015943">
    <property type="entry name" value="WD40/YVTN_repeat-like_dom_sf"/>
</dbReference>
<comment type="caution">
    <text evidence="1">The sequence shown here is derived from an EMBL/GenBank/DDBJ whole genome shotgun (WGS) entry which is preliminary data.</text>
</comment>
<name>A0A430HH16_9BURK</name>
<evidence type="ECO:0008006" key="3">
    <source>
        <dbReference type="Google" id="ProtNLM"/>
    </source>
</evidence>